<evidence type="ECO:0000313" key="1">
    <source>
        <dbReference type="EMBL" id="MBB5536936.1"/>
    </source>
</evidence>
<dbReference type="GO" id="GO:0008893">
    <property type="term" value="F:guanosine-3',5'-bis(diphosphate) 3'-diphosphatase activity"/>
    <property type="evidence" value="ECO:0007669"/>
    <property type="project" value="TreeGrafter"/>
</dbReference>
<evidence type="ECO:0000313" key="2">
    <source>
        <dbReference type="Proteomes" id="UP000585507"/>
    </source>
</evidence>
<protein>
    <submittedName>
        <fullName evidence="1">(P)ppGpp synthase/HD superfamily hydrolase</fullName>
    </submittedName>
</protein>
<dbReference type="PANTHER" id="PTHR46246">
    <property type="entry name" value="GUANOSINE-3',5'-BIS(DIPHOSPHATE) 3'-PYROPHOSPHOHYDROLASE MESH1"/>
    <property type="match status" value="1"/>
</dbReference>
<dbReference type="Proteomes" id="UP000585507">
    <property type="component" value="Unassembled WGS sequence"/>
</dbReference>
<sequence length="142" mass="15928">MNLDNAIKLATEAHAGQVDKGGQPYILHPLRVMLAMAITDERIVAVLHDVVEDTDVSCDDLYWVHGFKPDIVTAIAALTRRNGEDYFDFIRRVAANSIAQAVKIADLRDNLDPSRPLPDDANSRARAQKYRRALSMLMKVRE</sequence>
<dbReference type="SUPFAM" id="SSF109604">
    <property type="entry name" value="HD-domain/PDEase-like"/>
    <property type="match status" value="1"/>
</dbReference>
<keyword evidence="1" id="KW-0378">Hydrolase</keyword>
<dbReference type="EMBL" id="JACHBK010000008">
    <property type="protein sequence ID" value="MBB5536936.1"/>
    <property type="molecule type" value="Genomic_DNA"/>
</dbReference>
<accession>A0A7W8UCP4</accession>
<dbReference type="PANTHER" id="PTHR46246:SF1">
    <property type="entry name" value="GUANOSINE-3',5'-BIS(DIPHOSPHATE) 3'-PYROPHOSPHOHYDROLASE MESH1"/>
    <property type="match status" value="1"/>
</dbReference>
<proteinExistence type="predicted"/>
<dbReference type="InterPro" id="IPR052194">
    <property type="entry name" value="MESH1"/>
</dbReference>
<comment type="caution">
    <text evidence="1">The sequence shown here is derived from an EMBL/GenBank/DDBJ whole genome shotgun (WGS) entry which is preliminary data.</text>
</comment>
<name>A0A7W8UCP4_9HYPH</name>
<gene>
    <name evidence="1" type="ORF">GGD55_003651</name>
</gene>
<organism evidence="1 2">
    <name type="scientific">Rhizobium giardinii</name>
    <dbReference type="NCBI Taxonomy" id="56731"/>
    <lineage>
        <taxon>Bacteria</taxon>
        <taxon>Pseudomonadati</taxon>
        <taxon>Pseudomonadota</taxon>
        <taxon>Alphaproteobacteria</taxon>
        <taxon>Hyphomicrobiales</taxon>
        <taxon>Rhizobiaceae</taxon>
        <taxon>Rhizobium/Agrobacterium group</taxon>
        <taxon>Rhizobium</taxon>
    </lineage>
</organism>
<dbReference type="Gene3D" id="1.10.3210.10">
    <property type="entry name" value="Hypothetical protein af1432"/>
    <property type="match status" value="1"/>
</dbReference>
<keyword evidence="2" id="KW-1185">Reference proteome</keyword>
<dbReference type="AlphaFoldDB" id="A0A7W8UCP4"/>
<dbReference type="RefSeq" id="WP_018329155.1">
    <property type="nucleotide sequence ID" value="NZ_JACHBK010000008.1"/>
</dbReference>
<reference evidence="1 2" key="1">
    <citation type="submission" date="2020-08" db="EMBL/GenBank/DDBJ databases">
        <title>Genomic Encyclopedia of Type Strains, Phase IV (KMG-V): Genome sequencing to study the core and pangenomes of soil and plant-associated prokaryotes.</title>
        <authorList>
            <person name="Whitman W."/>
        </authorList>
    </citation>
    <scope>NUCLEOTIDE SEQUENCE [LARGE SCALE GENOMIC DNA]</scope>
    <source>
        <strain evidence="1 2">SEMIA 4084</strain>
    </source>
</reference>